<evidence type="ECO:0000313" key="3">
    <source>
        <dbReference type="Proteomes" id="UP001299876"/>
    </source>
</evidence>
<keyword evidence="3" id="KW-1185">Reference proteome</keyword>
<feature type="domain" description="DUF7693" evidence="1">
    <location>
        <begin position="29"/>
        <end position="123"/>
    </location>
</feature>
<dbReference type="RefSeq" id="WP_247291991.1">
    <property type="nucleotide sequence ID" value="NZ_JAKNRW010000012.1"/>
</dbReference>
<evidence type="ECO:0000259" key="1">
    <source>
        <dbReference type="Pfam" id="PF24745"/>
    </source>
</evidence>
<organism evidence="2 3">
    <name type="scientific">Pseudomonas violetae</name>
    <dbReference type="NCBI Taxonomy" id="2915813"/>
    <lineage>
        <taxon>Bacteria</taxon>
        <taxon>Pseudomonadati</taxon>
        <taxon>Pseudomonadota</taxon>
        <taxon>Gammaproteobacteria</taxon>
        <taxon>Pseudomonadales</taxon>
        <taxon>Pseudomonadaceae</taxon>
        <taxon>Pseudomonas</taxon>
    </lineage>
</organism>
<dbReference type="InterPro" id="IPR056110">
    <property type="entry name" value="DUF7693"/>
</dbReference>
<protein>
    <recommendedName>
        <fullName evidence="1">DUF7693 domain-containing protein</fullName>
    </recommendedName>
</protein>
<comment type="caution">
    <text evidence="2">The sequence shown here is derived from an EMBL/GenBank/DDBJ whole genome shotgun (WGS) entry which is preliminary data.</text>
</comment>
<evidence type="ECO:0000313" key="2">
    <source>
        <dbReference type="EMBL" id="MCK1791693.1"/>
    </source>
</evidence>
<dbReference type="Pfam" id="PF24745">
    <property type="entry name" value="DUF7693"/>
    <property type="match status" value="1"/>
</dbReference>
<sequence>MFHWLTKLRKYEAWSLGSPPTRLHKCSKLKAQEVYQILRDASVASLSMRRITQESWNEIYCGLMTIEVDGWQITFFIDCGDLDYCDNCVSPDGRKYEFSSKEAFDPVGLLSPEEHRQLKGLLRHI</sequence>
<reference evidence="2 3" key="1">
    <citation type="submission" date="2022-02" db="EMBL/GenBank/DDBJ databases">
        <title>Comparative genomics of the first Antarctic Pseudomonas spp. capable of biotransforming 2,4,6-Trinitrotoluene.</title>
        <authorList>
            <person name="Cabrera M.A."/>
            <person name="Marquez S.L."/>
            <person name="Perez-Donoso J.M."/>
        </authorList>
    </citation>
    <scope>NUCLEOTIDE SEQUENCE [LARGE SCALE GENOMIC DNA]</scope>
    <source>
        <strain evidence="2 3">TNT19</strain>
    </source>
</reference>
<accession>A0ABT0F111</accession>
<dbReference type="EMBL" id="JAKNRW010000012">
    <property type="protein sequence ID" value="MCK1791693.1"/>
    <property type="molecule type" value="Genomic_DNA"/>
</dbReference>
<name>A0ABT0F111_9PSED</name>
<proteinExistence type="predicted"/>
<gene>
    <name evidence="2" type="ORF">L9059_16140</name>
</gene>
<dbReference type="Proteomes" id="UP001299876">
    <property type="component" value="Unassembled WGS sequence"/>
</dbReference>